<evidence type="ECO:0000256" key="5">
    <source>
        <dbReference type="ARBA" id="ARBA00036184"/>
    </source>
</evidence>
<dbReference type="GO" id="GO:0008033">
    <property type="term" value="P:tRNA processing"/>
    <property type="evidence" value="ECO:0007669"/>
    <property type="project" value="UniProtKB-KW"/>
</dbReference>
<dbReference type="Gene3D" id="3.30.2350.10">
    <property type="entry name" value="Pseudouridine synthase"/>
    <property type="match status" value="1"/>
</dbReference>
<evidence type="ECO:0000256" key="7">
    <source>
        <dbReference type="ARBA" id="ARBA00037305"/>
    </source>
</evidence>
<comment type="caution">
    <text evidence="11">The sequence shown here is derived from an EMBL/GenBank/DDBJ whole genome shotgun (WGS) entry which is preliminary data.</text>
</comment>
<dbReference type="GO" id="GO:0160142">
    <property type="term" value="F:23S rRNA pseudouridine(746) synthase activity"/>
    <property type="evidence" value="ECO:0007669"/>
    <property type="project" value="UniProtKB-EC"/>
</dbReference>
<dbReference type="InterPro" id="IPR006225">
    <property type="entry name" value="PsdUridine_synth_RluC/D"/>
</dbReference>
<sequence>MQRRSGQPLLLTFSANQSVKPTERVFIMAMLEYTPPTEPWTDICYQDEDILIANKPSGLLSVPGKAPEHADCMWSRLRETYSEIEVVHRLDMSTSGLMLFAKHKEAERALKKQFQYRLTHKIYYARVWGHPENDQGEVDLPLICDWPNRPRQKVCFEHGKPSLTRYQVVKREEKTSIVRLLPITGRSHQLRVHMQALGHAIVGDEFYASSEAMAFADRLELHATELAFYHPATQELQAMFVPCDFYPEAKSEILQQFQLDNTLPDYKTLPTP</sequence>
<dbReference type="AlphaFoldDB" id="A0AAV2VKT9"/>
<dbReference type="GO" id="GO:0160151">
    <property type="term" value="F:tRNA pseudouridine(32) synthase activity"/>
    <property type="evidence" value="ECO:0007669"/>
    <property type="project" value="UniProtKB-EC"/>
</dbReference>
<dbReference type="CDD" id="cd02869">
    <property type="entry name" value="PseudoU_synth_RluA_like"/>
    <property type="match status" value="1"/>
</dbReference>
<dbReference type="Pfam" id="PF00849">
    <property type="entry name" value="PseudoU_synth_2"/>
    <property type="match status" value="1"/>
</dbReference>
<dbReference type="FunFam" id="3.30.2350.10:FF:000005">
    <property type="entry name" value="Pseudouridine synthase"/>
    <property type="match status" value="1"/>
</dbReference>
<feature type="domain" description="Pseudouridine synthase RsuA/RluA-like" evidence="10">
    <location>
        <begin position="50"/>
        <end position="196"/>
    </location>
</feature>
<comment type="function">
    <text evidence="7">Dual specificity enzyme that catalyzes the synthesis of pseudouridine from uracil-746 in 23S ribosomal RNA and from uracil-32 in the anticodon stem and loop of transfer RNAs.</text>
</comment>
<keyword evidence="4 9" id="KW-0413">Isomerase</keyword>
<dbReference type="GO" id="GO:0000455">
    <property type="term" value="P:enzyme-directed rRNA pseudouridine synthesis"/>
    <property type="evidence" value="ECO:0007669"/>
    <property type="project" value="TreeGrafter"/>
</dbReference>
<evidence type="ECO:0000259" key="10">
    <source>
        <dbReference type="Pfam" id="PF00849"/>
    </source>
</evidence>
<evidence type="ECO:0000256" key="4">
    <source>
        <dbReference type="ARBA" id="ARBA00023235"/>
    </source>
</evidence>
<comment type="catalytic activity">
    <reaction evidence="9">
        <text>a uridine in RNA = a pseudouridine in RNA</text>
        <dbReference type="Rhea" id="RHEA:48348"/>
        <dbReference type="Rhea" id="RHEA-COMP:12068"/>
        <dbReference type="Rhea" id="RHEA-COMP:12069"/>
        <dbReference type="ChEBI" id="CHEBI:65314"/>
        <dbReference type="ChEBI" id="CHEBI:65315"/>
    </reaction>
</comment>
<dbReference type="EMBL" id="CAOF01000050">
    <property type="protein sequence ID" value="CCO45267.1"/>
    <property type="molecule type" value="Genomic_DNA"/>
</dbReference>
<dbReference type="EC" id="5.4.99.-" evidence="9"/>
<comment type="function">
    <text evidence="9">Responsible for synthesis of pseudouridine from uracil.</text>
</comment>
<dbReference type="InterPro" id="IPR006224">
    <property type="entry name" value="PsdUridine_synth_RluA-like_CS"/>
</dbReference>
<dbReference type="SUPFAM" id="SSF55120">
    <property type="entry name" value="Pseudouridine synthase"/>
    <property type="match status" value="1"/>
</dbReference>
<evidence type="ECO:0000256" key="9">
    <source>
        <dbReference type="RuleBase" id="RU362028"/>
    </source>
</evidence>
<comment type="similarity">
    <text evidence="1 9">Belongs to the pseudouridine synthase RluA family.</text>
</comment>
<evidence type="ECO:0000256" key="8">
    <source>
        <dbReference type="PIRSR" id="PIRSR606225-1"/>
    </source>
</evidence>
<evidence type="ECO:0000256" key="3">
    <source>
        <dbReference type="ARBA" id="ARBA00022694"/>
    </source>
</evidence>
<evidence type="ECO:0000313" key="12">
    <source>
        <dbReference type="Proteomes" id="UP000018211"/>
    </source>
</evidence>
<keyword evidence="2" id="KW-0698">rRNA processing</keyword>
<dbReference type="NCBIfam" id="TIGR00005">
    <property type="entry name" value="rluA_subfam"/>
    <property type="match status" value="1"/>
</dbReference>
<dbReference type="Proteomes" id="UP000018211">
    <property type="component" value="Unassembled WGS sequence"/>
</dbReference>
<dbReference type="InterPro" id="IPR006145">
    <property type="entry name" value="PsdUridine_synth_RsuA/RluA"/>
</dbReference>
<dbReference type="InterPro" id="IPR020103">
    <property type="entry name" value="PsdUridine_synth_cat_dom_sf"/>
</dbReference>
<dbReference type="PROSITE" id="PS01129">
    <property type="entry name" value="PSI_RLU"/>
    <property type="match status" value="1"/>
</dbReference>
<reference evidence="11 12" key="1">
    <citation type="journal article" date="2013" name="ISME J.">
        <title>Comparative genomics of pathogenic lineages of Vibrio nigripulchritudo identifies virulence-associated traits.</title>
        <authorList>
            <person name="Goudenege D."/>
            <person name="Labreuche Y."/>
            <person name="Krin E."/>
            <person name="Ansquer D."/>
            <person name="Mangenot S."/>
            <person name="Calteau A."/>
            <person name="Medigue C."/>
            <person name="Mazel D."/>
            <person name="Polz M.F."/>
            <person name="Le Roux F."/>
        </authorList>
    </citation>
    <scope>NUCLEOTIDE SEQUENCE [LARGE SCALE GENOMIC DNA]</scope>
    <source>
        <strain evidence="11 12">SOn1</strain>
    </source>
</reference>
<dbReference type="GO" id="GO:0003723">
    <property type="term" value="F:RNA binding"/>
    <property type="evidence" value="ECO:0007669"/>
    <property type="project" value="InterPro"/>
</dbReference>
<dbReference type="PANTHER" id="PTHR21600">
    <property type="entry name" value="MITOCHONDRIAL RNA PSEUDOURIDINE SYNTHASE"/>
    <property type="match status" value="1"/>
</dbReference>
<organism evidence="11 12">
    <name type="scientific">Vibrio nigripulchritudo SOn1</name>
    <dbReference type="NCBI Taxonomy" id="1238450"/>
    <lineage>
        <taxon>Bacteria</taxon>
        <taxon>Pseudomonadati</taxon>
        <taxon>Pseudomonadota</taxon>
        <taxon>Gammaproteobacteria</taxon>
        <taxon>Vibrionales</taxon>
        <taxon>Vibrionaceae</taxon>
        <taxon>Vibrio</taxon>
    </lineage>
</organism>
<dbReference type="NCBIfam" id="NF007543">
    <property type="entry name" value="PRK10158.1"/>
    <property type="match status" value="1"/>
</dbReference>
<keyword evidence="3" id="KW-0819">tRNA processing</keyword>
<comment type="catalytic activity">
    <reaction evidence="6">
        <text>uridine(746) in 23S rRNA = pseudouridine(746) in 23S rRNA</text>
        <dbReference type="Rhea" id="RHEA:42548"/>
        <dbReference type="Rhea" id="RHEA-COMP:10109"/>
        <dbReference type="Rhea" id="RHEA-COMP:10110"/>
        <dbReference type="ChEBI" id="CHEBI:65314"/>
        <dbReference type="ChEBI" id="CHEBI:65315"/>
        <dbReference type="EC" id="5.4.99.29"/>
    </reaction>
</comment>
<evidence type="ECO:0000256" key="6">
    <source>
        <dbReference type="ARBA" id="ARBA00036916"/>
    </source>
</evidence>
<evidence type="ECO:0000313" key="11">
    <source>
        <dbReference type="EMBL" id="CCO45267.1"/>
    </source>
</evidence>
<name>A0AAV2VKT9_9VIBR</name>
<evidence type="ECO:0000256" key="1">
    <source>
        <dbReference type="ARBA" id="ARBA00010876"/>
    </source>
</evidence>
<dbReference type="InterPro" id="IPR050188">
    <property type="entry name" value="RluA_PseudoU_synthase"/>
</dbReference>
<proteinExistence type="inferred from homology"/>
<accession>A0AAV2VKT9</accession>
<dbReference type="PANTHER" id="PTHR21600:SF91">
    <property type="entry name" value="DUAL-SPECIFICITY RNA PSEUDOURIDINE SYNTHASE RLUA"/>
    <property type="match status" value="1"/>
</dbReference>
<comment type="catalytic activity">
    <reaction evidence="5">
        <text>uridine(32) in tRNA = pseudouridine(32) in tRNA</text>
        <dbReference type="Rhea" id="RHEA:42544"/>
        <dbReference type="Rhea" id="RHEA-COMP:10107"/>
        <dbReference type="Rhea" id="RHEA-COMP:10108"/>
        <dbReference type="ChEBI" id="CHEBI:65314"/>
        <dbReference type="ChEBI" id="CHEBI:65315"/>
        <dbReference type="EC" id="5.4.99.28"/>
    </reaction>
</comment>
<gene>
    <name evidence="11" type="primary">rluA</name>
    <name evidence="11" type="ORF">VIBNISOn1_1430035</name>
</gene>
<feature type="active site" evidence="8">
    <location>
        <position position="91"/>
    </location>
</feature>
<protein>
    <recommendedName>
        <fullName evidence="9">Pseudouridine synthase</fullName>
        <ecNumber evidence="9">5.4.99.-</ecNumber>
    </recommendedName>
</protein>
<evidence type="ECO:0000256" key="2">
    <source>
        <dbReference type="ARBA" id="ARBA00022552"/>
    </source>
</evidence>